<dbReference type="InterPro" id="IPR035901">
    <property type="entry name" value="GIY-YIG_endonuc_sf"/>
</dbReference>
<name>A0A388LF60_CHABU</name>
<dbReference type="InterPro" id="IPR001878">
    <property type="entry name" value="Znf_CCHC"/>
</dbReference>
<dbReference type="SUPFAM" id="SSF82771">
    <property type="entry name" value="GIY-YIG endonuclease"/>
    <property type="match status" value="1"/>
</dbReference>
<feature type="compositionally biased region" description="Basic residues" evidence="2">
    <location>
        <begin position="155"/>
        <end position="174"/>
    </location>
</feature>
<feature type="region of interest" description="Disordered" evidence="2">
    <location>
        <begin position="121"/>
        <end position="201"/>
    </location>
</feature>
<protein>
    <recommendedName>
        <fullName evidence="7">CCHC-type domain-containing protein</fullName>
    </recommendedName>
</protein>
<keyword evidence="1" id="KW-0479">Metal-binding</keyword>
<sequence>MYTNGGNNSGNMNAGGMSGNDNNRNWGGRQGGPVCYECGKTGHIARDCWSKRGKPVQHEDEIHVFVRDLMKEKEEKRKREEEEERQRAKEEKERKRELDMARRTEEIRMQLQAEIAEKWRRQQEEVAEKTRGTKMEVKCTSPNISPDSKTAMKTKERKKKAKKSTRKQKGKKRILASSSSSSESGEESSESTSEDSSDTKGEALRLVKLLREKKQKAKSSCKQTKKKDTRRTPMRTYEKGESSKRATMPGSPTRTGGLESRTPLSVGYKGVSAGCSQEGFVDYTFAVLKQYSTKKVPDLREMCDKYGIKVTLLLGLAGEIKWMDTYIDKLEVSEDTLYLKTGGTYIIMSPWSKRAYVGYTARPIIQRWKQHVLAARSKSLGKSPQLYRWMRQFGIDNFVIIPIRHTTEADDYAFERHLIRDLSSSLNTLGTRAREARRSRRRKGRRERKNRGDKKGGRRVVKFVTNDGPRTSLLNWLDELQEKKIGPCEVEIVAGTSWGDDWKTIVSKFLVRTTPILMERRSPDDPRLDIGGANITEFLIAYENLAALLKWSEEEKMNHLGQHVSLSLGRDIMAIVAASRSWKETRDVMMRKYVVAEKMATEAKLAAVQRKNFATYNDFLREFTLVALRIPGVTDRIMSKYFLRQFFEFDKDKILSAYQQTSKSVNTRDADFSTVTDLAEKTVVTESLALLKEEEVIDLSGSGKKP</sequence>
<gene>
    <name evidence="5" type="ORF">CBR_g31487</name>
</gene>
<dbReference type="PROSITE" id="PS50164">
    <property type="entry name" value="GIY_YIG"/>
    <property type="match status" value="1"/>
</dbReference>
<feature type="compositionally biased region" description="Acidic residues" evidence="2">
    <location>
        <begin position="184"/>
        <end position="196"/>
    </location>
</feature>
<keyword evidence="1" id="KW-0863">Zinc-finger</keyword>
<feature type="domain" description="CCHC-type" evidence="3">
    <location>
        <begin position="35"/>
        <end position="48"/>
    </location>
</feature>
<evidence type="ECO:0000256" key="1">
    <source>
        <dbReference type="PROSITE-ProRule" id="PRU00047"/>
    </source>
</evidence>
<dbReference type="InterPro" id="IPR000305">
    <property type="entry name" value="GIY-YIG_endonuc"/>
</dbReference>
<keyword evidence="1" id="KW-0862">Zinc</keyword>
<accession>A0A388LF60</accession>
<feature type="domain" description="GIY-YIG" evidence="4">
    <location>
        <begin position="340"/>
        <end position="428"/>
    </location>
</feature>
<dbReference type="GO" id="GO:0003676">
    <property type="term" value="F:nucleic acid binding"/>
    <property type="evidence" value="ECO:0007669"/>
    <property type="project" value="InterPro"/>
</dbReference>
<comment type="caution">
    <text evidence="5">The sequence shown here is derived from an EMBL/GenBank/DDBJ whole genome shotgun (WGS) entry which is preliminary data.</text>
</comment>
<dbReference type="GO" id="GO:0008270">
    <property type="term" value="F:zinc ion binding"/>
    <property type="evidence" value="ECO:0007669"/>
    <property type="project" value="UniProtKB-KW"/>
</dbReference>
<evidence type="ECO:0000313" key="5">
    <source>
        <dbReference type="EMBL" id="GBG80931.1"/>
    </source>
</evidence>
<dbReference type="InterPro" id="IPR036875">
    <property type="entry name" value="Znf_CCHC_sf"/>
</dbReference>
<dbReference type="SUPFAM" id="SSF57756">
    <property type="entry name" value="Retrovirus zinc finger-like domains"/>
    <property type="match status" value="1"/>
</dbReference>
<evidence type="ECO:0008006" key="7">
    <source>
        <dbReference type="Google" id="ProtNLM"/>
    </source>
</evidence>
<dbReference type="Pfam" id="PF01541">
    <property type="entry name" value="GIY-YIG"/>
    <property type="match status" value="1"/>
</dbReference>
<feature type="compositionally biased region" description="Low complexity" evidence="2">
    <location>
        <begin position="1"/>
        <end position="23"/>
    </location>
</feature>
<feature type="compositionally biased region" description="Basic residues" evidence="2">
    <location>
        <begin position="213"/>
        <end position="233"/>
    </location>
</feature>
<feature type="region of interest" description="Disordered" evidence="2">
    <location>
        <begin position="1"/>
        <end position="25"/>
    </location>
</feature>
<evidence type="ECO:0000256" key="2">
    <source>
        <dbReference type="SAM" id="MobiDB-lite"/>
    </source>
</evidence>
<evidence type="ECO:0000259" key="4">
    <source>
        <dbReference type="PROSITE" id="PS50164"/>
    </source>
</evidence>
<dbReference type="Proteomes" id="UP000265515">
    <property type="component" value="Unassembled WGS sequence"/>
</dbReference>
<dbReference type="OrthoDB" id="427960at2759"/>
<dbReference type="Pfam" id="PF00098">
    <property type="entry name" value="zf-CCHC"/>
    <property type="match status" value="1"/>
</dbReference>
<dbReference type="EMBL" id="BFEA01000360">
    <property type="protein sequence ID" value="GBG80931.1"/>
    <property type="molecule type" value="Genomic_DNA"/>
</dbReference>
<proteinExistence type="predicted"/>
<dbReference type="Gramene" id="GBG80931">
    <property type="protein sequence ID" value="GBG80931"/>
    <property type="gene ID" value="CBR_g31487"/>
</dbReference>
<feature type="region of interest" description="Disordered" evidence="2">
    <location>
        <begin position="68"/>
        <end position="104"/>
    </location>
</feature>
<feature type="compositionally biased region" description="Basic and acidic residues" evidence="2">
    <location>
        <begin position="121"/>
        <end position="137"/>
    </location>
</feature>
<dbReference type="AlphaFoldDB" id="A0A388LF60"/>
<feature type="compositionally biased region" description="Basic residues" evidence="2">
    <location>
        <begin position="435"/>
        <end position="457"/>
    </location>
</feature>
<feature type="region of interest" description="Disordered" evidence="2">
    <location>
        <begin position="430"/>
        <end position="457"/>
    </location>
</feature>
<organism evidence="5 6">
    <name type="scientific">Chara braunii</name>
    <name type="common">Braun's stonewort</name>
    <dbReference type="NCBI Taxonomy" id="69332"/>
    <lineage>
        <taxon>Eukaryota</taxon>
        <taxon>Viridiplantae</taxon>
        <taxon>Streptophyta</taxon>
        <taxon>Charophyceae</taxon>
        <taxon>Charales</taxon>
        <taxon>Characeae</taxon>
        <taxon>Chara</taxon>
    </lineage>
</organism>
<evidence type="ECO:0000259" key="3">
    <source>
        <dbReference type="PROSITE" id="PS50158"/>
    </source>
</evidence>
<keyword evidence="6" id="KW-1185">Reference proteome</keyword>
<feature type="region of interest" description="Disordered" evidence="2">
    <location>
        <begin position="213"/>
        <end position="263"/>
    </location>
</feature>
<reference evidence="5 6" key="1">
    <citation type="journal article" date="2018" name="Cell">
        <title>The Chara Genome: Secondary Complexity and Implications for Plant Terrestrialization.</title>
        <authorList>
            <person name="Nishiyama T."/>
            <person name="Sakayama H."/>
            <person name="Vries J.D."/>
            <person name="Buschmann H."/>
            <person name="Saint-Marcoux D."/>
            <person name="Ullrich K.K."/>
            <person name="Haas F.B."/>
            <person name="Vanderstraeten L."/>
            <person name="Becker D."/>
            <person name="Lang D."/>
            <person name="Vosolsobe S."/>
            <person name="Rombauts S."/>
            <person name="Wilhelmsson P.K.I."/>
            <person name="Janitza P."/>
            <person name="Kern R."/>
            <person name="Heyl A."/>
            <person name="Rumpler F."/>
            <person name="Villalobos L.I.A.C."/>
            <person name="Clay J.M."/>
            <person name="Skokan R."/>
            <person name="Toyoda A."/>
            <person name="Suzuki Y."/>
            <person name="Kagoshima H."/>
            <person name="Schijlen E."/>
            <person name="Tajeshwar N."/>
            <person name="Catarino B."/>
            <person name="Hetherington A.J."/>
            <person name="Saltykova A."/>
            <person name="Bonnot C."/>
            <person name="Breuninger H."/>
            <person name="Symeonidi A."/>
            <person name="Radhakrishnan G.V."/>
            <person name="Van Nieuwerburgh F."/>
            <person name="Deforce D."/>
            <person name="Chang C."/>
            <person name="Karol K.G."/>
            <person name="Hedrich R."/>
            <person name="Ulvskov P."/>
            <person name="Glockner G."/>
            <person name="Delwiche C.F."/>
            <person name="Petrasek J."/>
            <person name="Van de Peer Y."/>
            <person name="Friml J."/>
            <person name="Beilby M."/>
            <person name="Dolan L."/>
            <person name="Kohara Y."/>
            <person name="Sugano S."/>
            <person name="Fujiyama A."/>
            <person name="Delaux P.-M."/>
            <person name="Quint M."/>
            <person name="TheiBen G."/>
            <person name="Hagemann M."/>
            <person name="Harholt J."/>
            <person name="Dunand C."/>
            <person name="Zachgo S."/>
            <person name="Langdale J."/>
            <person name="Maumus F."/>
            <person name="Straeten D.V.D."/>
            <person name="Gould S.B."/>
            <person name="Rensing S.A."/>
        </authorList>
    </citation>
    <scope>NUCLEOTIDE SEQUENCE [LARGE SCALE GENOMIC DNA]</scope>
    <source>
        <strain evidence="5 6">S276</strain>
    </source>
</reference>
<dbReference type="PROSITE" id="PS50158">
    <property type="entry name" value="ZF_CCHC"/>
    <property type="match status" value="1"/>
</dbReference>
<dbReference type="Gene3D" id="4.10.60.10">
    <property type="entry name" value="Zinc finger, CCHC-type"/>
    <property type="match status" value="1"/>
</dbReference>
<evidence type="ECO:0000313" key="6">
    <source>
        <dbReference type="Proteomes" id="UP000265515"/>
    </source>
</evidence>
<dbReference type="SMART" id="SM00343">
    <property type="entry name" value="ZnF_C2HC"/>
    <property type="match status" value="1"/>
</dbReference>